<reference evidence="3" key="1">
    <citation type="submission" date="2016-10" db="EMBL/GenBank/DDBJ databases">
        <authorList>
            <person name="Varghese N."/>
            <person name="Submissions S."/>
        </authorList>
    </citation>
    <scope>NUCLEOTIDE SEQUENCE [LARGE SCALE GENOMIC DNA]</scope>
    <source>
        <strain evidence="3">DSM 10002</strain>
    </source>
</reference>
<keyword evidence="3" id="KW-1185">Reference proteome</keyword>
<feature type="transmembrane region" description="Helical" evidence="1">
    <location>
        <begin position="84"/>
        <end position="103"/>
    </location>
</feature>
<name>A0A1H2LA50_9ACTO</name>
<feature type="transmembrane region" description="Helical" evidence="1">
    <location>
        <begin position="12"/>
        <end position="29"/>
    </location>
</feature>
<evidence type="ECO:0000313" key="3">
    <source>
        <dbReference type="Proteomes" id="UP000214355"/>
    </source>
</evidence>
<accession>A0A1H2LA50</accession>
<organism evidence="2 3">
    <name type="scientific">Arcanobacterium phocae</name>
    <dbReference type="NCBI Taxonomy" id="131112"/>
    <lineage>
        <taxon>Bacteria</taxon>
        <taxon>Bacillati</taxon>
        <taxon>Actinomycetota</taxon>
        <taxon>Actinomycetes</taxon>
        <taxon>Actinomycetales</taxon>
        <taxon>Actinomycetaceae</taxon>
        <taxon>Arcanobacterium</taxon>
    </lineage>
</organism>
<dbReference type="AlphaFoldDB" id="A0A1H2LA50"/>
<gene>
    <name evidence="2" type="ORF">SAMN04489737_0240</name>
</gene>
<protein>
    <submittedName>
        <fullName evidence="2">Uncharacterized protein</fullName>
    </submittedName>
</protein>
<dbReference type="Proteomes" id="UP000214355">
    <property type="component" value="Chromosome I"/>
</dbReference>
<dbReference type="GeneID" id="65343998"/>
<dbReference type="STRING" id="131112.SAMN04489737_0240"/>
<feature type="transmembrane region" description="Helical" evidence="1">
    <location>
        <begin position="124"/>
        <end position="141"/>
    </location>
</feature>
<dbReference type="OrthoDB" id="5113766at2"/>
<proteinExistence type="predicted"/>
<keyword evidence="1" id="KW-0812">Transmembrane</keyword>
<evidence type="ECO:0000256" key="1">
    <source>
        <dbReference type="SAM" id="Phobius"/>
    </source>
</evidence>
<evidence type="ECO:0000313" key="2">
    <source>
        <dbReference type="EMBL" id="SDU77927.1"/>
    </source>
</evidence>
<sequence>MSSSNPHAMRDAVALGLGITIYYASPDFIRSRPMRFVVKTLSCAIPATFQITSEKAKTSIISDADLKDSNVDLKDSDQHQVKPHMLAIGGALVAGSLGMSILTERAIFRRGERRRAEGKRLAHSQLALVGGISAGIVSYLSDRFDD</sequence>
<keyword evidence="1" id="KW-0472">Membrane</keyword>
<dbReference type="EMBL" id="LT629804">
    <property type="protein sequence ID" value="SDU77927.1"/>
    <property type="molecule type" value="Genomic_DNA"/>
</dbReference>
<dbReference type="RefSeq" id="WP_091278901.1">
    <property type="nucleotide sequence ID" value="NZ_JABAPH010000034.1"/>
</dbReference>
<keyword evidence="1" id="KW-1133">Transmembrane helix</keyword>